<dbReference type="AlphaFoldDB" id="A0A8C9DKY4"/>
<keyword evidence="2" id="KW-1185">Reference proteome</keyword>
<dbReference type="Proteomes" id="UP000694414">
    <property type="component" value="Unplaced"/>
</dbReference>
<protein>
    <submittedName>
        <fullName evidence="1">Uncharacterized protein</fullName>
    </submittedName>
</protein>
<reference evidence="1" key="1">
    <citation type="submission" date="2025-08" db="UniProtKB">
        <authorList>
            <consortium name="Ensembl"/>
        </authorList>
    </citation>
    <scope>IDENTIFICATION</scope>
</reference>
<name>A0A8C9DKY4_PROSS</name>
<proteinExistence type="predicted"/>
<reference evidence="1" key="2">
    <citation type="submission" date="2025-09" db="UniProtKB">
        <authorList>
            <consortium name="Ensembl"/>
        </authorList>
    </citation>
    <scope>IDENTIFICATION</scope>
</reference>
<organism evidence="1 2">
    <name type="scientific">Prolemur simus</name>
    <name type="common">Greater bamboo lemur</name>
    <name type="synonym">Hapalemur simus</name>
    <dbReference type="NCBI Taxonomy" id="1328070"/>
    <lineage>
        <taxon>Eukaryota</taxon>
        <taxon>Metazoa</taxon>
        <taxon>Chordata</taxon>
        <taxon>Craniata</taxon>
        <taxon>Vertebrata</taxon>
        <taxon>Euteleostomi</taxon>
        <taxon>Mammalia</taxon>
        <taxon>Eutheria</taxon>
        <taxon>Euarchontoglires</taxon>
        <taxon>Primates</taxon>
        <taxon>Strepsirrhini</taxon>
        <taxon>Lemuriformes</taxon>
        <taxon>Lemuridae</taxon>
        <taxon>Prolemur</taxon>
    </lineage>
</organism>
<accession>A0A8C9DKY4</accession>
<evidence type="ECO:0000313" key="1">
    <source>
        <dbReference type="Ensembl" id="ENSPSMP00000017346.1"/>
    </source>
</evidence>
<evidence type="ECO:0000313" key="2">
    <source>
        <dbReference type="Proteomes" id="UP000694414"/>
    </source>
</evidence>
<sequence>MSDRKTLFQQQQRDAPWKVFLCGNSLWTPYTNCGPSRKNQKHLQ</sequence>
<dbReference type="Ensembl" id="ENSPSMT00000020163.1">
    <property type="protein sequence ID" value="ENSPSMP00000017346.1"/>
    <property type="gene ID" value="ENSPSMG00000012353.1"/>
</dbReference>